<gene>
    <name evidence="1" type="ORF">SAMN04490357_2863</name>
</gene>
<proteinExistence type="predicted"/>
<dbReference type="EMBL" id="FNTD01000004">
    <property type="protein sequence ID" value="SEC77214.1"/>
    <property type="molecule type" value="Genomic_DNA"/>
</dbReference>
<evidence type="ECO:0000313" key="1">
    <source>
        <dbReference type="EMBL" id="SEC77214.1"/>
    </source>
</evidence>
<sequence>MPAGTVVARADVLEVMSGAQADHPKQEIV</sequence>
<name>A0A1H4V9Z3_9ACTN</name>
<protein>
    <submittedName>
        <fullName evidence="1">Uncharacterized protein</fullName>
    </submittedName>
</protein>
<dbReference type="Proteomes" id="UP000182375">
    <property type="component" value="Unassembled WGS sequence"/>
</dbReference>
<evidence type="ECO:0000313" key="2">
    <source>
        <dbReference type="Proteomes" id="UP000182375"/>
    </source>
</evidence>
<accession>A0A1H4V9Z3</accession>
<organism evidence="1 2">
    <name type="scientific">Streptomyces misionensis</name>
    <dbReference type="NCBI Taxonomy" id="67331"/>
    <lineage>
        <taxon>Bacteria</taxon>
        <taxon>Bacillati</taxon>
        <taxon>Actinomycetota</taxon>
        <taxon>Actinomycetes</taxon>
        <taxon>Kitasatosporales</taxon>
        <taxon>Streptomycetaceae</taxon>
        <taxon>Streptomyces</taxon>
    </lineage>
</organism>
<dbReference type="AlphaFoldDB" id="A0A1H4V9Z3"/>
<reference evidence="1 2" key="1">
    <citation type="submission" date="2016-10" db="EMBL/GenBank/DDBJ databases">
        <authorList>
            <person name="de Groot N.N."/>
        </authorList>
    </citation>
    <scope>NUCLEOTIDE SEQUENCE [LARGE SCALE GENOMIC DNA]</scope>
    <source>
        <strain evidence="1 2">DSM 40306</strain>
    </source>
</reference>